<dbReference type="HOGENOM" id="CLU_1030153_0_0_0"/>
<sequence length="270" mass="28316" precursor="true">MLEQSHMMMSSRNNNYRPFTGLISAILTLALALILSQKPAAATTYQYAFSFTAQDVLTALTASQGSLENRVGVFSFFVVPCNPALFFGTESCGSGSILSSYTMQPGVITPALVDPWAASTHGYDAVNDPSDLKMCAPSCASFFKVDQGTVQVITPIPSVFAGNSFTGTSPSPVYFGGVPETFNATAVPLTEKFTILLSAASITNPISFSGFASSVTATTTTAYLGGKADTGLYFTMSLNGVAPEPGTWGMLLGGAVLILAGSWKRKRAKD</sequence>
<gene>
    <name evidence="2" type="ordered locus">Acid_5769</name>
</gene>
<evidence type="ECO:0008006" key="3">
    <source>
        <dbReference type="Google" id="ProtNLM"/>
    </source>
</evidence>
<dbReference type="InParanoid" id="Q01UF4"/>
<protein>
    <recommendedName>
        <fullName evidence="3">PEP-CTERM protein-sorting domain-containing protein</fullName>
    </recommendedName>
</protein>
<feature type="transmembrane region" description="Helical" evidence="1">
    <location>
        <begin position="246"/>
        <end position="263"/>
    </location>
</feature>
<accession>Q01UF4</accession>
<dbReference type="KEGG" id="sus:Acid_5769"/>
<evidence type="ECO:0000313" key="2">
    <source>
        <dbReference type="EMBL" id="ABJ86716.1"/>
    </source>
</evidence>
<name>Q01UF4_SOLUE</name>
<proteinExistence type="predicted"/>
<keyword evidence="1" id="KW-0472">Membrane</keyword>
<reference evidence="2" key="1">
    <citation type="submission" date="2006-10" db="EMBL/GenBank/DDBJ databases">
        <title>Complete sequence of Solibacter usitatus Ellin6076.</title>
        <authorList>
            <consortium name="US DOE Joint Genome Institute"/>
            <person name="Copeland A."/>
            <person name="Lucas S."/>
            <person name="Lapidus A."/>
            <person name="Barry K."/>
            <person name="Detter J.C."/>
            <person name="Glavina del Rio T."/>
            <person name="Hammon N."/>
            <person name="Israni S."/>
            <person name="Dalin E."/>
            <person name="Tice H."/>
            <person name="Pitluck S."/>
            <person name="Thompson L.S."/>
            <person name="Brettin T."/>
            <person name="Bruce D."/>
            <person name="Han C."/>
            <person name="Tapia R."/>
            <person name="Gilna P."/>
            <person name="Schmutz J."/>
            <person name="Larimer F."/>
            <person name="Land M."/>
            <person name="Hauser L."/>
            <person name="Kyrpides N."/>
            <person name="Mikhailova N."/>
            <person name="Janssen P.H."/>
            <person name="Kuske C.R."/>
            <person name="Richardson P."/>
        </authorList>
    </citation>
    <scope>NUCLEOTIDE SEQUENCE</scope>
    <source>
        <strain evidence="2">Ellin6076</strain>
    </source>
</reference>
<dbReference type="NCBIfam" id="TIGR02595">
    <property type="entry name" value="PEP_CTERM"/>
    <property type="match status" value="1"/>
</dbReference>
<organism evidence="2">
    <name type="scientific">Solibacter usitatus (strain Ellin6076)</name>
    <dbReference type="NCBI Taxonomy" id="234267"/>
    <lineage>
        <taxon>Bacteria</taxon>
        <taxon>Pseudomonadati</taxon>
        <taxon>Acidobacteriota</taxon>
        <taxon>Terriglobia</taxon>
        <taxon>Bryobacterales</taxon>
        <taxon>Solibacteraceae</taxon>
        <taxon>Candidatus Solibacter</taxon>
    </lineage>
</organism>
<dbReference type="AlphaFoldDB" id="Q01UF4"/>
<keyword evidence="1" id="KW-0812">Transmembrane</keyword>
<keyword evidence="1" id="KW-1133">Transmembrane helix</keyword>
<evidence type="ECO:0000256" key="1">
    <source>
        <dbReference type="SAM" id="Phobius"/>
    </source>
</evidence>
<dbReference type="InterPro" id="IPR013424">
    <property type="entry name" value="Ice-binding_C"/>
</dbReference>
<dbReference type="EMBL" id="CP000473">
    <property type="protein sequence ID" value="ABJ86716.1"/>
    <property type="molecule type" value="Genomic_DNA"/>
</dbReference>